<evidence type="ECO:0000313" key="1">
    <source>
        <dbReference type="EMBL" id="CRK94805.1"/>
    </source>
</evidence>
<proteinExistence type="predicted"/>
<organism evidence="1 2">
    <name type="scientific">Clunio marinus</name>
    <dbReference type="NCBI Taxonomy" id="568069"/>
    <lineage>
        <taxon>Eukaryota</taxon>
        <taxon>Metazoa</taxon>
        <taxon>Ecdysozoa</taxon>
        <taxon>Arthropoda</taxon>
        <taxon>Hexapoda</taxon>
        <taxon>Insecta</taxon>
        <taxon>Pterygota</taxon>
        <taxon>Neoptera</taxon>
        <taxon>Endopterygota</taxon>
        <taxon>Diptera</taxon>
        <taxon>Nematocera</taxon>
        <taxon>Chironomoidea</taxon>
        <taxon>Chironomidae</taxon>
        <taxon>Clunio</taxon>
    </lineage>
</organism>
<dbReference type="AlphaFoldDB" id="A0A1J1I3D5"/>
<sequence length="66" mass="7870">MENGGGISNHKNVHINISSISFVILFSQHKFKFPFWFSSWEIYGRKHYNEIISRSEMVYFICHSEN</sequence>
<keyword evidence="2" id="KW-1185">Reference proteome</keyword>
<dbReference type="EMBL" id="CVRI01000040">
    <property type="protein sequence ID" value="CRK94805.1"/>
    <property type="molecule type" value="Genomic_DNA"/>
</dbReference>
<dbReference type="Proteomes" id="UP000183832">
    <property type="component" value="Unassembled WGS sequence"/>
</dbReference>
<accession>A0A1J1I3D5</accession>
<gene>
    <name evidence="1" type="ORF">CLUMA_CG008299</name>
</gene>
<protein>
    <submittedName>
        <fullName evidence="1">CLUMA_CG008299, isoform A</fullName>
    </submittedName>
</protein>
<reference evidence="1 2" key="1">
    <citation type="submission" date="2015-04" db="EMBL/GenBank/DDBJ databases">
        <authorList>
            <person name="Syromyatnikov M.Y."/>
            <person name="Popov V.N."/>
        </authorList>
    </citation>
    <scope>NUCLEOTIDE SEQUENCE [LARGE SCALE GENOMIC DNA]</scope>
</reference>
<evidence type="ECO:0000313" key="2">
    <source>
        <dbReference type="Proteomes" id="UP000183832"/>
    </source>
</evidence>
<name>A0A1J1I3D5_9DIPT</name>